<dbReference type="InterPro" id="IPR006151">
    <property type="entry name" value="Shikm_DH/Glu-tRNA_Rdtase"/>
</dbReference>
<dbReference type="Gene3D" id="3.40.50.10860">
    <property type="entry name" value="Leucine Dehydrogenase, chain A, domain 1"/>
    <property type="match status" value="1"/>
</dbReference>
<keyword evidence="13" id="KW-1185">Reference proteome</keyword>
<dbReference type="EC" id="1.1.1.25" evidence="2 8"/>
<proteinExistence type="inferred from homology"/>
<comment type="caution">
    <text evidence="8">Lacks conserved residue(s) required for the propagation of feature annotation.</text>
</comment>
<dbReference type="CDD" id="cd01065">
    <property type="entry name" value="NAD_bind_Shikimate_DH"/>
    <property type="match status" value="1"/>
</dbReference>
<dbReference type="InterPro" id="IPR041121">
    <property type="entry name" value="SDH_C"/>
</dbReference>
<dbReference type="AlphaFoldDB" id="A0A4R3VGG6"/>
<feature type="binding site" evidence="8">
    <location>
        <position position="65"/>
    </location>
    <ligand>
        <name>shikimate</name>
        <dbReference type="ChEBI" id="CHEBI:36208"/>
    </ligand>
</feature>
<dbReference type="HAMAP" id="MF_00222">
    <property type="entry name" value="Shikimate_DH_AroE"/>
    <property type="match status" value="1"/>
</dbReference>
<comment type="caution">
    <text evidence="12">The sequence shown here is derived from an EMBL/GenBank/DDBJ whole genome shotgun (WGS) entry which is preliminary data.</text>
</comment>
<dbReference type="InterPro" id="IPR013708">
    <property type="entry name" value="Shikimate_DH-bd_N"/>
</dbReference>
<evidence type="ECO:0000256" key="5">
    <source>
        <dbReference type="ARBA" id="ARBA00023002"/>
    </source>
</evidence>
<dbReference type="GO" id="GO:0004764">
    <property type="term" value="F:shikimate 3-dehydrogenase (NADP+) activity"/>
    <property type="evidence" value="ECO:0007669"/>
    <property type="project" value="UniProtKB-UniRule"/>
</dbReference>
<feature type="binding site" evidence="8">
    <location>
        <position position="221"/>
    </location>
    <ligand>
        <name>NADP(+)</name>
        <dbReference type="ChEBI" id="CHEBI:58349"/>
    </ligand>
</feature>
<name>A0A4R3VGG6_9BURK</name>
<evidence type="ECO:0000259" key="9">
    <source>
        <dbReference type="Pfam" id="PF01488"/>
    </source>
</evidence>
<sequence length="282" mass="29461">MTSSIPRYAVIGNPVKHSRSPWIHARFAEQTGIALEYTRLEAPLDGFAQSVEHFIAQGGRGLNVTVPFKEQAYALAQDRLSARARQAQAVNTLIVRDDEIHGCNTDGVGLVADIAQSGFGLAGKRLLIIGAGGAAKGIIGPLLLAGCQAIHIINRTQSRAETLCAQFTDTAAPGQQLSAGGMSDAGTGWDAVINASASSLQGVPPELPAGCYAPGALAYDLMYSAQATPFLEQAARQGAAHCVDGLGMLVGQAAESFLLWHGVRPDVAPVLAELRQAIRQQG</sequence>
<feature type="binding site" evidence="8">
    <location>
        <position position="223"/>
    </location>
    <ligand>
        <name>shikimate</name>
        <dbReference type="ChEBI" id="CHEBI:36208"/>
    </ligand>
</feature>
<dbReference type="GO" id="GO:0009423">
    <property type="term" value="P:chorismate biosynthetic process"/>
    <property type="evidence" value="ECO:0007669"/>
    <property type="project" value="UniProtKB-UniRule"/>
</dbReference>
<evidence type="ECO:0000256" key="8">
    <source>
        <dbReference type="HAMAP-Rule" id="MF_00222"/>
    </source>
</evidence>
<dbReference type="InterPro" id="IPR046346">
    <property type="entry name" value="Aminoacid_DH-like_N_sf"/>
</dbReference>
<evidence type="ECO:0000256" key="1">
    <source>
        <dbReference type="ARBA" id="ARBA00004871"/>
    </source>
</evidence>
<dbReference type="InterPro" id="IPR036291">
    <property type="entry name" value="NAD(P)-bd_dom_sf"/>
</dbReference>
<evidence type="ECO:0000256" key="3">
    <source>
        <dbReference type="ARBA" id="ARBA00022605"/>
    </source>
</evidence>
<reference evidence="12 13" key="1">
    <citation type="submission" date="2019-03" db="EMBL/GenBank/DDBJ databases">
        <title>Genomic Encyclopedia of Type Strains, Phase IV (KMG-IV): sequencing the most valuable type-strain genomes for metagenomic binning, comparative biology and taxonomic classification.</title>
        <authorList>
            <person name="Goeker M."/>
        </authorList>
    </citation>
    <scope>NUCLEOTIDE SEQUENCE [LARGE SCALE GENOMIC DNA]</scope>
    <source>
        <strain evidence="12 13">DSM 100048</strain>
    </source>
</reference>
<feature type="binding site" evidence="8">
    <location>
        <begin position="130"/>
        <end position="134"/>
    </location>
    <ligand>
        <name>NADP(+)</name>
        <dbReference type="ChEBI" id="CHEBI:58349"/>
    </ligand>
</feature>
<comment type="subunit">
    <text evidence="8">Homodimer.</text>
</comment>
<dbReference type="FunFam" id="3.40.50.10860:FF:000006">
    <property type="entry name" value="Shikimate dehydrogenase (NADP(+))"/>
    <property type="match status" value="1"/>
</dbReference>
<dbReference type="GO" id="GO:0050661">
    <property type="term" value="F:NADP binding"/>
    <property type="evidence" value="ECO:0007669"/>
    <property type="project" value="InterPro"/>
</dbReference>
<evidence type="ECO:0000256" key="4">
    <source>
        <dbReference type="ARBA" id="ARBA00022857"/>
    </source>
</evidence>
<dbReference type="SUPFAM" id="SSF53223">
    <property type="entry name" value="Aminoacid dehydrogenase-like, N-terminal domain"/>
    <property type="match status" value="1"/>
</dbReference>
<keyword evidence="5 8" id="KW-0560">Oxidoreductase</keyword>
<feature type="domain" description="Shikimate dehydrogenase substrate binding N-terminal" evidence="10">
    <location>
        <begin position="10"/>
        <end position="93"/>
    </location>
</feature>
<evidence type="ECO:0000259" key="11">
    <source>
        <dbReference type="Pfam" id="PF18317"/>
    </source>
</evidence>
<dbReference type="GO" id="GO:0008652">
    <property type="term" value="P:amino acid biosynthetic process"/>
    <property type="evidence" value="ECO:0007669"/>
    <property type="project" value="UniProtKB-KW"/>
</dbReference>
<dbReference type="UniPathway" id="UPA00053">
    <property type="reaction ID" value="UER00087"/>
</dbReference>
<dbReference type="EMBL" id="SMBX01000001">
    <property type="protein sequence ID" value="TCV02844.1"/>
    <property type="molecule type" value="Genomic_DNA"/>
</dbReference>
<feature type="binding site" evidence="8">
    <location>
        <position position="252"/>
    </location>
    <ligand>
        <name>shikimate</name>
        <dbReference type="ChEBI" id="CHEBI:36208"/>
    </ligand>
</feature>
<dbReference type="InterPro" id="IPR011342">
    <property type="entry name" value="Shikimate_DH"/>
</dbReference>
<evidence type="ECO:0000313" key="13">
    <source>
        <dbReference type="Proteomes" id="UP000294692"/>
    </source>
</evidence>
<feature type="binding site" evidence="8">
    <location>
        <position position="245"/>
    </location>
    <ligand>
        <name>NADP(+)</name>
        <dbReference type="ChEBI" id="CHEBI:58349"/>
    </ligand>
</feature>
<accession>A0A4R3VGG6</accession>
<dbReference type="NCBIfam" id="NF001310">
    <property type="entry name" value="PRK00258.1-2"/>
    <property type="match status" value="1"/>
</dbReference>
<evidence type="ECO:0000256" key="6">
    <source>
        <dbReference type="ARBA" id="ARBA00023141"/>
    </source>
</evidence>
<feature type="active site" description="Proton acceptor" evidence="8">
    <location>
        <position position="69"/>
    </location>
</feature>
<feature type="domain" description="Quinate/shikimate 5-dehydrogenase/glutamyl-tRNA reductase" evidence="9">
    <location>
        <begin position="114"/>
        <end position="197"/>
    </location>
</feature>
<feature type="binding site" evidence="8">
    <location>
        <begin position="154"/>
        <end position="159"/>
    </location>
    <ligand>
        <name>NADP(+)</name>
        <dbReference type="ChEBI" id="CHEBI:58349"/>
    </ligand>
</feature>
<dbReference type="GO" id="GO:0019632">
    <property type="term" value="P:shikimate metabolic process"/>
    <property type="evidence" value="ECO:0007669"/>
    <property type="project" value="InterPro"/>
</dbReference>
<organism evidence="12 13">
    <name type="scientific">Paracandidimonas soli</name>
    <dbReference type="NCBI Taxonomy" id="1917182"/>
    <lineage>
        <taxon>Bacteria</taxon>
        <taxon>Pseudomonadati</taxon>
        <taxon>Pseudomonadota</taxon>
        <taxon>Betaproteobacteria</taxon>
        <taxon>Burkholderiales</taxon>
        <taxon>Alcaligenaceae</taxon>
        <taxon>Paracandidimonas</taxon>
    </lineage>
</organism>
<dbReference type="InterPro" id="IPR022893">
    <property type="entry name" value="Shikimate_DH_fam"/>
</dbReference>
<keyword evidence="3 8" id="KW-0028">Amino-acid biosynthesis</keyword>
<dbReference type="OrthoDB" id="9776868at2"/>
<comment type="pathway">
    <text evidence="1 8">Metabolic intermediate biosynthesis; chorismate biosynthesis; chorismate from D-erythrose 4-phosphate and phosphoenolpyruvate: step 4/7.</text>
</comment>
<comment type="similarity">
    <text evidence="8">Belongs to the shikimate dehydrogenase family.</text>
</comment>
<dbReference type="PANTHER" id="PTHR21089:SF1">
    <property type="entry name" value="BIFUNCTIONAL 3-DEHYDROQUINATE DEHYDRATASE_SHIKIMATE DEHYDROGENASE, CHLOROPLASTIC"/>
    <property type="match status" value="1"/>
</dbReference>
<dbReference type="SUPFAM" id="SSF51735">
    <property type="entry name" value="NAD(P)-binding Rossmann-fold domains"/>
    <property type="match status" value="1"/>
</dbReference>
<dbReference type="PANTHER" id="PTHR21089">
    <property type="entry name" value="SHIKIMATE DEHYDROGENASE"/>
    <property type="match status" value="1"/>
</dbReference>
<dbReference type="Pfam" id="PF01488">
    <property type="entry name" value="Shikimate_DH"/>
    <property type="match status" value="1"/>
</dbReference>
<comment type="catalytic activity">
    <reaction evidence="7 8">
        <text>shikimate + NADP(+) = 3-dehydroshikimate + NADPH + H(+)</text>
        <dbReference type="Rhea" id="RHEA:17737"/>
        <dbReference type="ChEBI" id="CHEBI:15378"/>
        <dbReference type="ChEBI" id="CHEBI:16630"/>
        <dbReference type="ChEBI" id="CHEBI:36208"/>
        <dbReference type="ChEBI" id="CHEBI:57783"/>
        <dbReference type="ChEBI" id="CHEBI:58349"/>
        <dbReference type="EC" id="1.1.1.25"/>
    </reaction>
</comment>
<keyword evidence="4 8" id="KW-0521">NADP</keyword>
<feature type="binding site" evidence="8">
    <location>
        <position position="106"/>
    </location>
    <ligand>
        <name>shikimate</name>
        <dbReference type="ChEBI" id="CHEBI:36208"/>
    </ligand>
</feature>
<dbReference type="Pfam" id="PF08501">
    <property type="entry name" value="Shikimate_dh_N"/>
    <property type="match status" value="1"/>
</dbReference>
<keyword evidence="6 8" id="KW-0057">Aromatic amino acid biosynthesis</keyword>
<dbReference type="RefSeq" id="WP_132472754.1">
    <property type="nucleotide sequence ID" value="NZ_JBHRVM010000001.1"/>
</dbReference>
<dbReference type="Proteomes" id="UP000294692">
    <property type="component" value="Unassembled WGS sequence"/>
</dbReference>
<dbReference type="GO" id="GO:0009073">
    <property type="term" value="P:aromatic amino acid family biosynthetic process"/>
    <property type="evidence" value="ECO:0007669"/>
    <property type="project" value="UniProtKB-KW"/>
</dbReference>
<evidence type="ECO:0000256" key="2">
    <source>
        <dbReference type="ARBA" id="ARBA00012962"/>
    </source>
</evidence>
<dbReference type="NCBIfam" id="TIGR00507">
    <property type="entry name" value="aroE"/>
    <property type="match status" value="1"/>
</dbReference>
<gene>
    <name evidence="8" type="primary">aroE</name>
    <name evidence="12" type="ORF">EV686_101301</name>
</gene>
<dbReference type="Gene3D" id="3.40.50.720">
    <property type="entry name" value="NAD(P)-binding Rossmann-like Domain"/>
    <property type="match status" value="1"/>
</dbReference>
<dbReference type="Pfam" id="PF18317">
    <property type="entry name" value="SDH_C"/>
    <property type="match status" value="1"/>
</dbReference>
<comment type="function">
    <text evidence="8">Involved in the biosynthesis of the chorismate, which leads to the biosynthesis of aromatic amino acids. Catalyzes the reversible NADPH linked reduction of 3-dehydroshikimate (DHSA) to yield shikimate (SA).</text>
</comment>
<evidence type="ECO:0000256" key="7">
    <source>
        <dbReference type="ARBA" id="ARBA00049442"/>
    </source>
</evidence>
<feature type="domain" description="SDH C-terminal" evidence="11">
    <location>
        <begin position="245"/>
        <end position="275"/>
    </location>
</feature>
<dbReference type="GO" id="GO:0005829">
    <property type="term" value="C:cytosol"/>
    <property type="evidence" value="ECO:0007669"/>
    <property type="project" value="TreeGrafter"/>
</dbReference>
<evidence type="ECO:0000259" key="10">
    <source>
        <dbReference type="Pfam" id="PF08501"/>
    </source>
</evidence>
<feature type="binding site" evidence="8">
    <location>
        <position position="91"/>
    </location>
    <ligand>
        <name>shikimate</name>
        <dbReference type="ChEBI" id="CHEBI:36208"/>
    </ligand>
</feature>
<feature type="binding site" evidence="8">
    <location>
        <begin position="18"/>
        <end position="20"/>
    </location>
    <ligand>
        <name>shikimate</name>
        <dbReference type="ChEBI" id="CHEBI:36208"/>
    </ligand>
</feature>
<protein>
    <recommendedName>
        <fullName evidence="2 8">Shikimate dehydrogenase (NADP(+))</fullName>
        <shortName evidence="8">SDH</shortName>
        <ecNumber evidence="2 8">1.1.1.25</ecNumber>
    </recommendedName>
</protein>
<evidence type="ECO:0000313" key="12">
    <source>
        <dbReference type="EMBL" id="TCV02844.1"/>
    </source>
</evidence>